<dbReference type="InterPro" id="IPR003660">
    <property type="entry name" value="HAMP_dom"/>
</dbReference>
<dbReference type="SMART" id="SM00387">
    <property type="entry name" value="HATPase_c"/>
    <property type="match status" value="1"/>
</dbReference>
<evidence type="ECO:0000256" key="1">
    <source>
        <dbReference type="ARBA" id="ARBA00000085"/>
    </source>
</evidence>
<dbReference type="CDD" id="cd00082">
    <property type="entry name" value="HisKA"/>
    <property type="match status" value="1"/>
</dbReference>
<keyword evidence="18" id="KW-1185">Reference proteome</keyword>
<evidence type="ECO:0000256" key="6">
    <source>
        <dbReference type="ARBA" id="ARBA00022679"/>
    </source>
</evidence>
<dbReference type="AlphaFoldDB" id="A0AAN1SXG2"/>
<dbReference type="InterPro" id="IPR003661">
    <property type="entry name" value="HisK_dim/P_dom"/>
</dbReference>
<dbReference type="PRINTS" id="PR00344">
    <property type="entry name" value="BCTRLSENSOR"/>
</dbReference>
<dbReference type="PANTHER" id="PTHR42878:SF7">
    <property type="entry name" value="SENSOR HISTIDINE KINASE GLRK"/>
    <property type="match status" value="1"/>
</dbReference>
<dbReference type="SMART" id="SM00304">
    <property type="entry name" value="HAMP"/>
    <property type="match status" value="1"/>
</dbReference>
<dbReference type="EC" id="2.7.13.3" evidence="3"/>
<dbReference type="SMART" id="SM00091">
    <property type="entry name" value="PAS"/>
    <property type="match status" value="1"/>
</dbReference>
<keyword evidence="11 14" id="KW-1133">Transmembrane helix</keyword>
<dbReference type="Pfam" id="PF00672">
    <property type="entry name" value="HAMP"/>
    <property type="match status" value="1"/>
</dbReference>
<dbReference type="InterPro" id="IPR050351">
    <property type="entry name" value="BphY/WalK/GraS-like"/>
</dbReference>
<accession>A0AAN1SXG2</accession>
<dbReference type="CDD" id="cd06225">
    <property type="entry name" value="HAMP"/>
    <property type="match status" value="1"/>
</dbReference>
<dbReference type="Gene3D" id="3.30.565.10">
    <property type="entry name" value="Histidine kinase-like ATPase, C-terminal domain"/>
    <property type="match status" value="1"/>
</dbReference>
<feature type="transmembrane region" description="Helical" evidence="14">
    <location>
        <begin position="34"/>
        <end position="56"/>
    </location>
</feature>
<dbReference type="GO" id="GO:0000155">
    <property type="term" value="F:phosphorelay sensor kinase activity"/>
    <property type="evidence" value="ECO:0007669"/>
    <property type="project" value="InterPro"/>
</dbReference>
<evidence type="ECO:0000256" key="2">
    <source>
        <dbReference type="ARBA" id="ARBA00004651"/>
    </source>
</evidence>
<evidence type="ECO:0000256" key="14">
    <source>
        <dbReference type="SAM" id="Phobius"/>
    </source>
</evidence>
<dbReference type="SUPFAM" id="SSF158472">
    <property type="entry name" value="HAMP domain-like"/>
    <property type="match status" value="1"/>
</dbReference>
<dbReference type="Proteomes" id="UP001319121">
    <property type="component" value="Chromosome"/>
</dbReference>
<dbReference type="GO" id="GO:0005886">
    <property type="term" value="C:plasma membrane"/>
    <property type="evidence" value="ECO:0007669"/>
    <property type="project" value="UniProtKB-SubCell"/>
</dbReference>
<evidence type="ECO:0000256" key="11">
    <source>
        <dbReference type="ARBA" id="ARBA00022989"/>
    </source>
</evidence>
<dbReference type="SUPFAM" id="SSF55874">
    <property type="entry name" value="ATPase domain of HSP90 chaperone/DNA topoisomerase II/histidine kinase"/>
    <property type="match status" value="1"/>
</dbReference>
<evidence type="ECO:0000256" key="3">
    <source>
        <dbReference type="ARBA" id="ARBA00012438"/>
    </source>
</evidence>
<evidence type="ECO:0000256" key="4">
    <source>
        <dbReference type="ARBA" id="ARBA00022475"/>
    </source>
</evidence>
<dbReference type="InterPro" id="IPR005467">
    <property type="entry name" value="His_kinase_dom"/>
</dbReference>
<dbReference type="InterPro" id="IPR036097">
    <property type="entry name" value="HisK_dim/P_sf"/>
</dbReference>
<dbReference type="PIRSF" id="PIRSF037532">
    <property type="entry name" value="STHK_NtrY"/>
    <property type="match status" value="1"/>
</dbReference>
<evidence type="ECO:0000256" key="10">
    <source>
        <dbReference type="ARBA" id="ARBA00022840"/>
    </source>
</evidence>
<evidence type="ECO:0000256" key="9">
    <source>
        <dbReference type="ARBA" id="ARBA00022777"/>
    </source>
</evidence>
<dbReference type="GO" id="GO:0030295">
    <property type="term" value="F:protein kinase activator activity"/>
    <property type="evidence" value="ECO:0007669"/>
    <property type="project" value="TreeGrafter"/>
</dbReference>
<dbReference type="SUPFAM" id="SSF47384">
    <property type="entry name" value="Homodimeric domain of signal transducing histidine kinase"/>
    <property type="match status" value="1"/>
</dbReference>
<feature type="transmembrane region" description="Helical" evidence="14">
    <location>
        <begin position="273"/>
        <end position="296"/>
    </location>
</feature>
<evidence type="ECO:0000256" key="5">
    <source>
        <dbReference type="ARBA" id="ARBA00022553"/>
    </source>
</evidence>
<evidence type="ECO:0000259" key="15">
    <source>
        <dbReference type="PROSITE" id="PS50109"/>
    </source>
</evidence>
<feature type="domain" description="Histidine kinase" evidence="15">
    <location>
        <begin position="493"/>
        <end position="704"/>
    </location>
</feature>
<feature type="domain" description="HAMP" evidence="16">
    <location>
        <begin position="298"/>
        <end position="350"/>
    </location>
</feature>
<dbReference type="InterPro" id="IPR000014">
    <property type="entry name" value="PAS"/>
</dbReference>
<dbReference type="KEGG" id="fku:FGKAn22_00140"/>
<keyword evidence="4" id="KW-1003">Cell membrane</keyword>
<keyword evidence="8" id="KW-0547">Nucleotide-binding</keyword>
<evidence type="ECO:0000256" key="12">
    <source>
        <dbReference type="ARBA" id="ARBA00023012"/>
    </source>
</evidence>
<protein>
    <recommendedName>
        <fullName evidence="3">histidine kinase</fullName>
        <ecNumber evidence="3">2.7.13.3</ecNumber>
    </recommendedName>
</protein>
<keyword evidence="5" id="KW-0597">Phosphoprotein</keyword>
<evidence type="ECO:0000256" key="13">
    <source>
        <dbReference type="ARBA" id="ARBA00023136"/>
    </source>
</evidence>
<keyword evidence="9 17" id="KW-0418">Kinase</keyword>
<keyword evidence="6" id="KW-0808">Transferase</keyword>
<dbReference type="GO" id="GO:0000156">
    <property type="term" value="F:phosphorelay response regulator activity"/>
    <property type="evidence" value="ECO:0007669"/>
    <property type="project" value="TreeGrafter"/>
</dbReference>
<dbReference type="PROSITE" id="PS50109">
    <property type="entry name" value="HIS_KIN"/>
    <property type="match status" value="1"/>
</dbReference>
<keyword evidence="7 14" id="KW-0812">Transmembrane</keyword>
<gene>
    <name evidence="17" type="ORF">FGKAn22_00140</name>
</gene>
<dbReference type="Pfam" id="PF00512">
    <property type="entry name" value="HisKA"/>
    <property type="match status" value="1"/>
</dbReference>
<dbReference type="SMART" id="SM00388">
    <property type="entry name" value="HisKA"/>
    <property type="match status" value="1"/>
</dbReference>
<evidence type="ECO:0000259" key="16">
    <source>
        <dbReference type="PROSITE" id="PS50885"/>
    </source>
</evidence>
<dbReference type="GO" id="GO:0005524">
    <property type="term" value="F:ATP binding"/>
    <property type="evidence" value="ECO:0007669"/>
    <property type="project" value="UniProtKB-KW"/>
</dbReference>
<proteinExistence type="predicted"/>
<dbReference type="Gene3D" id="6.10.340.10">
    <property type="match status" value="1"/>
</dbReference>
<comment type="catalytic activity">
    <reaction evidence="1">
        <text>ATP + protein L-histidine = ADP + protein N-phospho-L-histidine.</text>
        <dbReference type="EC" id="2.7.13.3"/>
    </reaction>
</comment>
<evidence type="ECO:0000313" key="17">
    <source>
        <dbReference type="EMBL" id="BBI98321.1"/>
    </source>
</evidence>
<dbReference type="PROSITE" id="PS50885">
    <property type="entry name" value="HAMP"/>
    <property type="match status" value="1"/>
</dbReference>
<keyword evidence="12" id="KW-0902">Two-component regulatory system</keyword>
<dbReference type="GO" id="GO:0007234">
    <property type="term" value="P:osmosensory signaling via phosphorelay pathway"/>
    <property type="evidence" value="ECO:0007669"/>
    <property type="project" value="TreeGrafter"/>
</dbReference>
<dbReference type="RefSeq" id="WP_212785972.1">
    <property type="nucleotide sequence ID" value="NZ_AP019536.1"/>
</dbReference>
<dbReference type="PANTHER" id="PTHR42878">
    <property type="entry name" value="TWO-COMPONENT HISTIDINE KINASE"/>
    <property type="match status" value="1"/>
</dbReference>
<sequence>MKYLILVSVVVGGALLYLLSSSSADTEVFSLNYYSLLGLTGTLAVCLMGLVGYQLWRLRNKLRNRVFGAKLTLRLVLFFTLIAVVPGILVYAVSVQFLGKSIESWFDVRVEKALEGGLNLGRSSLDNSLKELSKKTQFIGLLLAEKQPEQYQRALDQLVDEKVAQEAALFSAKGNLVAFSSGGRHSLQPDMPDSELLRLTLEKGENAVIDTLPQKGLTLRALVAVDSNTHGARYVLQFTQPVPKQIEADAETVQAVYRDYQELTLSRLGLKRLYAITLTLSLLVVLLTAVSAAFFISERLGASLEALAEGTRAVAQGDFTRQHPIQSSDELGALTGLFNQMTRQLFDAKQASEQQQREVESAKAHLESVLTHLSSGVLALDDGLRLRSVNPSAGQILGAPLQEMLRMPLDQIAEKYSLLGSFCQTVMEAFGETPNGEWQRQIERLSKNGVQILLMRGTRLPQGGEAGYVVVFDDISHLLQAERQAAWGEVARRLAHEIKNPLTPIQLSAERLQHKLSDKLDESGAQLLKRATQTIVSQVAAMKNMVGDFANYARGPALKLSRLDVHKLIKEVLGLYEANAIPIVLKLEASHSEVNGDATRLRQVVHNLLQNAQDALQGVAQPQITLTTETQGREIHLRVEDNGAGFSESVLARAFEPYMTTKTKGTGLGLAIVKKIVEEHGGRIAIENNQNGGARINIHLPLTEEA</sequence>
<dbReference type="Gene3D" id="3.30.450.20">
    <property type="entry name" value="PAS domain"/>
    <property type="match status" value="1"/>
</dbReference>
<keyword evidence="10" id="KW-0067">ATP-binding</keyword>
<dbReference type="Pfam" id="PF13188">
    <property type="entry name" value="PAS_8"/>
    <property type="match status" value="1"/>
</dbReference>
<dbReference type="Gene3D" id="1.10.287.130">
    <property type="match status" value="1"/>
</dbReference>
<dbReference type="Pfam" id="PF19312">
    <property type="entry name" value="NtrY_N"/>
    <property type="match status" value="1"/>
</dbReference>
<dbReference type="EMBL" id="AP019536">
    <property type="protein sequence ID" value="BBI98321.1"/>
    <property type="molecule type" value="Genomic_DNA"/>
</dbReference>
<keyword evidence="13 14" id="KW-0472">Membrane</keyword>
<dbReference type="InterPro" id="IPR004358">
    <property type="entry name" value="Sig_transdc_His_kin-like_C"/>
</dbReference>
<dbReference type="SUPFAM" id="SSF55785">
    <property type="entry name" value="PYP-like sensor domain (PAS domain)"/>
    <property type="match status" value="1"/>
</dbReference>
<comment type="subcellular location">
    <subcellularLocation>
        <location evidence="2">Cell membrane</location>
        <topology evidence="2">Multi-pass membrane protein</topology>
    </subcellularLocation>
</comment>
<name>A0AAN1SXG2_9PROT</name>
<dbReference type="InterPro" id="IPR017232">
    <property type="entry name" value="NtrY"/>
</dbReference>
<evidence type="ECO:0000256" key="7">
    <source>
        <dbReference type="ARBA" id="ARBA00022692"/>
    </source>
</evidence>
<dbReference type="InterPro" id="IPR036890">
    <property type="entry name" value="HATPase_C_sf"/>
</dbReference>
<dbReference type="InterPro" id="IPR045671">
    <property type="entry name" value="NtrY-like_N"/>
</dbReference>
<dbReference type="InterPro" id="IPR003594">
    <property type="entry name" value="HATPase_dom"/>
</dbReference>
<feature type="transmembrane region" description="Helical" evidence="14">
    <location>
        <begin position="76"/>
        <end position="98"/>
    </location>
</feature>
<dbReference type="Pfam" id="PF02518">
    <property type="entry name" value="HATPase_c"/>
    <property type="match status" value="1"/>
</dbReference>
<evidence type="ECO:0000256" key="8">
    <source>
        <dbReference type="ARBA" id="ARBA00022741"/>
    </source>
</evidence>
<dbReference type="InterPro" id="IPR035965">
    <property type="entry name" value="PAS-like_dom_sf"/>
</dbReference>
<organism evidence="17 18">
    <name type="scientific">Ferrigenium kumadai</name>
    <dbReference type="NCBI Taxonomy" id="1682490"/>
    <lineage>
        <taxon>Bacteria</taxon>
        <taxon>Pseudomonadati</taxon>
        <taxon>Pseudomonadota</taxon>
        <taxon>Betaproteobacteria</taxon>
        <taxon>Nitrosomonadales</taxon>
        <taxon>Gallionellaceae</taxon>
        <taxon>Ferrigenium</taxon>
    </lineage>
</organism>
<dbReference type="CDD" id="cd00130">
    <property type="entry name" value="PAS"/>
    <property type="match status" value="1"/>
</dbReference>
<reference evidence="17 18" key="1">
    <citation type="submission" date="2019-03" db="EMBL/GenBank/DDBJ databases">
        <title>Complete genome sequence of Ferrigenium kumadai strain An22, a microaerophilic iron-oxidizing bacterium isolated from a paddy field soil.</title>
        <authorList>
            <person name="Watanabe T."/>
            <person name="Asakawa S."/>
        </authorList>
    </citation>
    <scope>NUCLEOTIDE SEQUENCE [LARGE SCALE GENOMIC DNA]</scope>
    <source>
        <strain evidence="17 18">An22</strain>
    </source>
</reference>
<evidence type="ECO:0000313" key="18">
    <source>
        <dbReference type="Proteomes" id="UP001319121"/>
    </source>
</evidence>